<sequence length="336" mass="35780">MTYWTSRFLGATALLSTLLAGAAHAEVAELRISQQFGIGYLPLQVARNKGLIEKHAKAAGIDGLKVSFVTLGGGSSTNDALLSDSIDIATGGVGPFVAAWAKTRGNFDVRGIAAVTALPIALVTTNPAVRTLRDFTAKDRIALPSAKVSIQAVTLQIAAEKEFGPGQHERLDPLTVSVKHPDALAALASGKSEITAHFGAPPFQQQELALPQARRITDSYEALGGPVTLNVAWAKASFRDKNPKVLAAFVDALREADAFINANPAETARIHLIEDQGSADEALVLSIIREPTAKFTVAPLNTIKYADFLFRTGQIKTKAESWKDLYFPDLHTEAGS</sequence>
<reference evidence="2 3" key="1">
    <citation type="submission" date="2017-11" db="EMBL/GenBank/DDBJ databases">
        <title>Draft genome sequence of magnetotactic bacterium Magnetospirillum kuznetsovii LBB-42.</title>
        <authorList>
            <person name="Grouzdev D.S."/>
            <person name="Rysina M.S."/>
            <person name="Baslerov R.V."/>
            <person name="Koziaeva V."/>
        </authorList>
    </citation>
    <scope>NUCLEOTIDE SEQUENCE [LARGE SCALE GENOMIC DNA]</scope>
    <source>
        <strain evidence="2 3">LBB-42</strain>
    </source>
</reference>
<dbReference type="Proteomes" id="UP000251075">
    <property type="component" value="Unassembled WGS sequence"/>
</dbReference>
<evidence type="ECO:0000313" key="2">
    <source>
        <dbReference type="EMBL" id="RAU20540.1"/>
    </source>
</evidence>
<evidence type="ECO:0000256" key="1">
    <source>
        <dbReference type="SAM" id="SignalP"/>
    </source>
</evidence>
<dbReference type="OrthoDB" id="6788250at2"/>
<dbReference type="PANTHER" id="PTHR30024:SF2">
    <property type="entry name" value="ABC TRANSPORTER SUBSTRATE-BINDING PROTEIN"/>
    <property type="match status" value="1"/>
</dbReference>
<feature type="signal peptide" evidence="1">
    <location>
        <begin position="1"/>
        <end position="25"/>
    </location>
</feature>
<proteinExistence type="predicted"/>
<name>A0A364NU58_9PROT</name>
<dbReference type="EMBL" id="PGTO01000021">
    <property type="protein sequence ID" value="RAU20540.1"/>
    <property type="molecule type" value="Genomic_DNA"/>
</dbReference>
<comment type="caution">
    <text evidence="2">The sequence shown here is derived from an EMBL/GenBank/DDBJ whole genome shotgun (WGS) entry which is preliminary data.</text>
</comment>
<dbReference type="AlphaFoldDB" id="A0A364NU58"/>
<organism evidence="2 3">
    <name type="scientific">Paramagnetospirillum kuznetsovii</name>
    <dbReference type="NCBI Taxonomy" id="2053833"/>
    <lineage>
        <taxon>Bacteria</taxon>
        <taxon>Pseudomonadati</taxon>
        <taxon>Pseudomonadota</taxon>
        <taxon>Alphaproteobacteria</taxon>
        <taxon>Rhodospirillales</taxon>
        <taxon>Magnetospirillaceae</taxon>
        <taxon>Paramagnetospirillum</taxon>
    </lineage>
</organism>
<dbReference type="Pfam" id="PF13379">
    <property type="entry name" value="NMT1_2"/>
    <property type="match status" value="1"/>
</dbReference>
<dbReference type="SUPFAM" id="SSF53850">
    <property type="entry name" value="Periplasmic binding protein-like II"/>
    <property type="match status" value="1"/>
</dbReference>
<feature type="chain" id="PRO_5016957961" evidence="1">
    <location>
        <begin position="26"/>
        <end position="336"/>
    </location>
</feature>
<dbReference type="RefSeq" id="WP_112146983.1">
    <property type="nucleotide sequence ID" value="NZ_PGTO01000021.1"/>
</dbReference>
<protein>
    <submittedName>
        <fullName evidence="2">Nitrate ABC transporter substrate-binding protein</fullName>
    </submittedName>
</protein>
<keyword evidence="1" id="KW-0732">Signal</keyword>
<dbReference type="Gene3D" id="3.40.190.10">
    <property type="entry name" value="Periplasmic binding protein-like II"/>
    <property type="match status" value="2"/>
</dbReference>
<accession>A0A364NU58</accession>
<gene>
    <name evidence="2" type="ORF">CU669_18030</name>
</gene>
<evidence type="ECO:0000313" key="3">
    <source>
        <dbReference type="Proteomes" id="UP000251075"/>
    </source>
</evidence>
<keyword evidence="3" id="KW-1185">Reference proteome</keyword>
<dbReference type="PANTHER" id="PTHR30024">
    <property type="entry name" value="ALIPHATIC SULFONATES-BINDING PROTEIN-RELATED"/>
    <property type="match status" value="1"/>
</dbReference>